<keyword evidence="5" id="KW-0190">Covalent protein-DNA linkage</keyword>
<dbReference type="GO" id="GO:0006508">
    <property type="term" value="P:proteolysis"/>
    <property type="evidence" value="ECO:0007669"/>
    <property type="project" value="UniProtKB-KW"/>
</dbReference>
<name>A0A1T5K1I8_9BACT</name>
<dbReference type="GO" id="GO:0008233">
    <property type="term" value="F:peptidase activity"/>
    <property type="evidence" value="ECO:0007669"/>
    <property type="project" value="UniProtKB-KW"/>
</dbReference>
<gene>
    <name evidence="9" type="ORF">SAMN05660236_1711</name>
</gene>
<protein>
    <recommendedName>
        <fullName evidence="8">Abasic site processing protein</fullName>
        <ecNumber evidence="8">3.4.-.-</ecNumber>
    </recommendedName>
</protein>
<keyword evidence="10" id="KW-1185">Reference proteome</keyword>
<proteinExistence type="inferred from homology"/>
<accession>A0A1T5K1I8</accession>
<dbReference type="GO" id="GO:0016829">
    <property type="term" value="F:lyase activity"/>
    <property type="evidence" value="ECO:0007669"/>
    <property type="project" value="UniProtKB-KW"/>
</dbReference>
<evidence type="ECO:0000256" key="7">
    <source>
        <dbReference type="ARBA" id="ARBA00023239"/>
    </source>
</evidence>
<dbReference type="EMBL" id="FUZU01000001">
    <property type="protein sequence ID" value="SKC57511.1"/>
    <property type="molecule type" value="Genomic_DNA"/>
</dbReference>
<dbReference type="Gene3D" id="3.90.1680.10">
    <property type="entry name" value="SOS response associated peptidase-like"/>
    <property type="match status" value="1"/>
</dbReference>
<dbReference type="Proteomes" id="UP000190961">
    <property type="component" value="Unassembled WGS sequence"/>
</dbReference>
<dbReference type="SUPFAM" id="SSF143081">
    <property type="entry name" value="BB1717-like"/>
    <property type="match status" value="1"/>
</dbReference>
<dbReference type="InterPro" id="IPR036590">
    <property type="entry name" value="SRAP-like"/>
</dbReference>
<keyword evidence="3" id="KW-0227">DNA damage</keyword>
<sequence>MIERYSITATPEKISERFSVDVPDFFKPRYNACPTQLLPVITNSSPQGVSTFYWGTSPEWSKNKSLSEKIINTPVEYIADKPAIKKAMMKTRCIIPADGFYAWKKAGKKTFIPYRFICTDQEIFSFAGLWEEYEDTDGNEFHTFTIITTPANALVSSVYDRMPVILSRKDEAIWLNKESSESDLSSILKSYSAEKMNHYSVSPLISDSTADVPSLIRPAPAADQFGNLTLFD</sequence>
<evidence type="ECO:0000256" key="6">
    <source>
        <dbReference type="ARBA" id="ARBA00023125"/>
    </source>
</evidence>
<evidence type="ECO:0000313" key="10">
    <source>
        <dbReference type="Proteomes" id="UP000190961"/>
    </source>
</evidence>
<keyword evidence="7" id="KW-0456">Lyase</keyword>
<dbReference type="GO" id="GO:0106300">
    <property type="term" value="P:protein-DNA covalent cross-linking repair"/>
    <property type="evidence" value="ECO:0007669"/>
    <property type="project" value="InterPro"/>
</dbReference>
<reference evidence="9 10" key="1">
    <citation type="submission" date="2017-02" db="EMBL/GenBank/DDBJ databases">
        <authorList>
            <person name="Peterson S.W."/>
        </authorList>
    </citation>
    <scope>NUCLEOTIDE SEQUENCE [LARGE SCALE GENOMIC DNA]</scope>
    <source>
        <strain evidence="9 10">DSM 25262</strain>
    </source>
</reference>
<organism evidence="9 10">
    <name type="scientific">Ohtaekwangia koreensis</name>
    <dbReference type="NCBI Taxonomy" id="688867"/>
    <lineage>
        <taxon>Bacteria</taxon>
        <taxon>Pseudomonadati</taxon>
        <taxon>Bacteroidota</taxon>
        <taxon>Cytophagia</taxon>
        <taxon>Cytophagales</taxon>
        <taxon>Fulvivirgaceae</taxon>
        <taxon>Ohtaekwangia</taxon>
    </lineage>
</organism>
<evidence type="ECO:0000256" key="4">
    <source>
        <dbReference type="ARBA" id="ARBA00022801"/>
    </source>
</evidence>
<evidence type="ECO:0000256" key="8">
    <source>
        <dbReference type="RuleBase" id="RU364100"/>
    </source>
</evidence>
<keyword evidence="6" id="KW-0238">DNA-binding</keyword>
<evidence type="ECO:0000313" key="9">
    <source>
        <dbReference type="EMBL" id="SKC57511.1"/>
    </source>
</evidence>
<dbReference type="GO" id="GO:0003697">
    <property type="term" value="F:single-stranded DNA binding"/>
    <property type="evidence" value="ECO:0007669"/>
    <property type="project" value="InterPro"/>
</dbReference>
<dbReference type="RefSeq" id="WP_079686237.1">
    <property type="nucleotide sequence ID" value="NZ_FUZU01000001.1"/>
</dbReference>
<dbReference type="OrthoDB" id="9782620at2"/>
<evidence type="ECO:0000256" key="3">
    <source>
        <dbReference type="ARBA" id="ARBA00022763"/>
    </source>
</evidence>
<dbReference type="STRING" id="688867.SAMN05660236_1711"/>
<dbReference type="PANTHER" id="PTHR13604">
    <property type="entry name" value="DC12-RELATED"/>
    <property type="match status" value="1"/>
</dbReference>
<dbReference type="Pfam" id="PF02586">
    <property type="entry name" value="SRAP"/>
    <property type="match status" value="1"/>
</dbReference>
<evidence type="ECO:0000256" key="1">
    <source>
        <dbReference type="ARBA" id="ARBA00008136"/>
    </source>
</evidence>
<dbReference type="PANTHER" id="PTHR13604:SF0">
    <property type="entry name" value="ABASIC SITE PROCESSING PROTEIN HMCES"/>
    <property type="match status" value="1"/>
</dbReference>
<evidence type="ECO:0000256" key="2">
    <source>
        <dbReference type="ARBA" id="ARBA00022670"/>
    </source>
</evidence>
<comment type="similarity">
    <text evidence="1 8">Belongs to the SOS response-associated peptidase family.</text>
</comment>
<keyword evidence="2 8" id="KW-0645">Protease</keyword>
<dbReference type="EC" id="3.4.-.-" evidence="8"/>
<keyword evidence="4 8" id="KW-0378">Hydrolase</keyword>
<dbReference type="AlphaFoldDB" id="A0A1T5K1I8"/>
<dbReference type="InterPro" id="IPR003738">
    <property type="entry name" value="SRAP"/>
</dbReference>
<evidence type="ECO:0000256" key="5">
    <source>
        <dbReference type="ARBA" id="ARBA00023124"/>
    </source>
</evidence>